<dbReference type="PANTHER" id="PTHR42748:SF7">
    <property type="entry name" value="NMRA LIKE REDOX SENSOR 1-RELATED"/>
    <property type="match status" value="1"/>
</dbReference>
<organism evidence="5 6">
    <name type="scientific">Magallana gigas</name>
    <name type="common">Pacific oyster</name>
    <name type="synonym">Crassostrea gigas</name>
    <dbReference type="NCBI Taxonomy" id="29159"/>
    <lineage>
        <taxon>Eukaryota</taxon>
        <taxon>Metazoa</taxon>
        <taxon>Spiralia</taxon>
        <taxon>Lophotrochozoa</taxon>
        <taxon>Mollusca</taxon>
        <taxon>Bivalvia</taxon>
        <taxon>Autobranchia</taxon>
        <taxon>Pteriomorphia</taxon>
        <taxon>Ostreida</taxon>
        <taxon>Ostreoidea</taxon>
        <taxon>Ostreidae</taxon>
        <taxon>Magallana</taxon>
    </lineage>
</organism>
<dbReference type="InterPro" id="IPR008030">
    <property type="entry name" value="NmrA-like"/>
</dbReference>
<feature type="domain" description="NmrA-like" evidence="4">
    <location>
        <begin position="199"/>
        <end position="344"/>
    </location>
</feature>
<protein>
    <recommendedName>
        <fullName evidence="3">NmrA-like family domain-containing protein 1</fullName>
    </recommendedName>
</protein>
<dbReference type="SUPFAM" id="SSF51735">
    <property type="entry name" value="NAD(P)-binding Rossmann-fold domains"/>
    <property type="match status" value="1"/>
</dbReference>
<evidence type="ECO:0000313" key="6">
    <source>
        <dbReference type="Proteomes" id="UP000005408"/>
    </source>
</evidence>
<proteinExistence type="inferred from homology"/>
<dbReference type="Gene3D" id="3.90.25.10">
    <property type="entry name" value="UDP-galactose 4-epimerase, domain 1"/>
    <property type="match status" value="1"/>
</dbReference>
<accession>A0A8W8N7E7</accession>
<dbReference type="CDD" id="cd05251">
    <property type="entry name" value="NmrA_like_SDR_a"/>
    <property type="match status" value="1"/>
</dbReference>
<dbReference type="EnsemblMetazoa" id="G5640.4">
    <property type="protein sequence ID" value="G5640.4:cds"/>
    <property type="gene ID" value="G5640"/>
</dbReference>
<keyword evidence="6" id="KW-1185">Reference proteome</keyword>
<dbReference type="Pfam" id="PF05368">
    <property type="entry name" value="NmrA"/>
    <property type="match status" value="2"/>
</dbReference>
<comment type="similarity">
    <text evidence="1">Belongs to the NmrA-type oxidoreductase family.</text>
</comment>
<dbReference type="InterPro" id="IPR036291">
    <property type="entry name" value="NAD(P)-bd_dom_sf"/>
</dbReference>
<reference evidence="5" key="1">
    <citation type="submission" date="2022-08" db="UniProtKB">
        <authorList>
            <consortium name="EnsemblMetazoa"/>
        </authorList>
    </citation>
    <scope>IDENTIFICATION</scope>
    <source>
        <strain evidence="5">05x7-T-G4-1.051#20</strain>
    </source>
</reference>
<evidence type="ECO:0000256" key="3">
    <source>
        <dbReference type="ARBA" id="ARBA00040296"/>
    </source>
</evidence>
<name>A0A8W8N7E7_MAGGI</name>
<sequence>MFRLDWFRKDPSEKYRELDKCRIDFIRMGCGSSFDASDGPRTVVVFGSTGLLGGAIARRLLQEPFLYKVRCVTRRSSGEKARELAEHGAVIVNADLGETKSLEKALEGADIMFLTTHYWEEKNKEKEVIKGLNAIDAAIQCGVKHIIFNGSENVKKIIGKECNHLDSKSAIEEYIREVDNPSVDVTGINNSLPEITTNDIGINFTILRLPFWLENFYSVFKPHKLKHAVYAVALPLEGSELDVMSVEDVGEIVASILRRPRQYYGKTLNLSVESLSMENIVDTFNRHFDNRKFTDPKIRIKDMEKFQFPGSKDLAAMFEFYQSGQAVRDIKLTRKLNPHALTFDRWLSENRDKVEEALREAN</sequence>
<evidence type="ECO:0000259" key="4">
    <source>
        <dbReference type="Pfam" id="PF05368"/>
    </source>
</evidence>
<dbReference type="Proteomes" id="UP000005408">
    <property type="component" value="Unassembled WGS sequence"/>
</dbReference>
<evidence type="ECO:0000313" key="5">
    <source>
        <dbReference type="EnsemblMetazoa" id="G5640.4:cds"/>
    </source>
</evidence>
<keyword evidence="2" id="KW-0521">NADP</keyword>
<dbReference type="GO" id="GO:0005634">
    <property type="term" value="C:nucleus"/>
    <property type="evidence" value="ECO:0007669"/>
    <property type="project" value="TreeGrafter"/>
</dbReference>
<dbReference type="PANTHER" id="PTHR42748">
    <property type="entry name" value="NITROGEN METABOLITE REPRESSION PROTEIN NMRA FAMILY MEMBER"/>
    <property type="match status" value="1"/>
</dbReference>
<evidence type="ECO:0000256" key="2">
    <source>
        <dbReference type="ARBA" id="ARBA00022857"/>
    </source>
</evidence>
<dbReference type="Gene3D" id="3.40.50.720">
    <property type="entry name" value="NAD(P)-binding Rossmann-like Domain"/>
    <property type="match status" value="1"/>
</dbReference>
<feature type="domain" description="NmrA-like" evidence="4">
    <location>
        <begin position="42"/>
        <end position="181"/>
    </location>
</feature>
<dbReference type="AlphaFoldDB" id="A0A8W8N7E7"/>
<evidence type="ECO:0000256" key="1">
    <source>
        <dbReference type="ARBA" id="ARBA00006328"/>
    </source>
</evidence>
<dbReference type="InterPro" id="IPR051164">
    <property type="entry name" value="NmrA-like_oxidored"/>
</dbReference>